<dbReference type="InterPro" id="IPR009593">
    <property type="entry name" value="DUF1203"/>
</dbReference>
<dbReference type="Pfam" id="PF06718">
    <property type="entry name" value="DUF1203"/>
    <property type="match status" value="1"/>
</dbReference>
<evidence type="ECO:0000313" key="1">
    <source>
        <dbReference type="EMBL" id="SFD42154.1"/>
    </source>
</evidence>
<dbReference type="PIRSF" id="PIRSF034110">
    <property type="entry name" value="DUF1203"/>
    <property type="match status" value="1"/>
</dbReference>
<keyword evidence="2" id="KW-1185">Reference proteome</keyword>
<sequence>MTIKFIIKAIPSSKFSEQLSQNLAHDAKWINVEGDSGYPCRVSLIDAKIGERVLALSFCHHDVSSPYKASGPIFIREKAITAQLNVNEIPSVLLNRLLSLRAYNVDHMMIGAEVVQGNEVSLAITEQFMNEDVAYIHIHNARPGCFSCAVYRA</sequence>
<dbReference type="RefSeq" id="WP_091989976.1">
    <property type="nucleotide sequence ID" value="NZ_FOLO01000056.1"/>
</dbReference>
<accession>A0A1I1S6G0</accession>
<dbReference type="Proteomes" id="UP000198862">
    <property type="component" value="Unassembled WGS sequence"/>
</dbReference>
<protein>
    <recommendedName>
        <fullName evidence="3">DUF1203 domain-containing protein</fullName>
    </recommendedName>
</protein>
<gene>
    <name evidence="1" type="ORF">SAMN02745724_04473</name>
</gene>
<evidence type="ECO:0008006" key="3">
    <source>
        <dbReference type="Google" id="ProtNLM"/>
    </source>
</evidence>
<organism evidence="1 2">
    <name type="scientific">Pseudoalteromonas denitrificans DSM 6059</name>
    <dbReference type="NCBI Taxonomy" id="1123010"/>
    <lineage>
        <taxon>Bacteria</taxon>
        <taxon>Pseudomonadati</taxon>
        <taxon>Pseudomonadota</taxon>
        <taxon>Gammaproteobacteria</taxon>
        <taxon>Alteromonadales</taxon>
        <taxon>Pseudoalteromonadaceae</taxon>
        <taxon>Pseudoalteromonas</taxon>
    </lineage>
</organism>
<dbReference type="EMBL" id="FOLO01000056">
    <property type="protein sequence ID" value="SFD42154.1"/>
    <property type="molecule type" value="Genomic_DNA"/>
</dbReference>
<dbReference type="AlphaFoldDB" id="A0A1I1S6G0"/>
<name>A0A1I1S6G0_9GAMM</name>
<dbReference type="STRING" id="1123010.SAMN02745724_04473"/>
<evidence type="ECO:0000313" key="2">
    <source>
        <dbReference type="Proteomes" id="UP000198862"/>
    </source>
</evidence>
<dbReference type="OrthoDB" id="5953307at2"/>
<reference evidence="1 2" key="1">
    <citation type="submission" date="2016-10" db="EMBL/GenBank/DDBJ databases">
        <authorList>
            <person name="de Groot N.N."/>
        </authorList>
    </citation>
    <scope>NUCLEOTIDE SEQUENCE [LARGE SCALE GENOMIC DNA]</scope>
    <source>
        <strain evidence="1 2">DSM 6059</strain>
    </source>
</reference>
<proteinExistence type="predicted"/>